<gene>
    <name evidence="1" type="ORF">CYLTODRAFT_439506</name>
</gene>
<organism evidence="1 2">
    <name type="scientific">Cylindrobasidium torrendii FP15055 ss-10</name>
    <dbReference type="NCBI Taxonomy" id="1314674"/>
    <lineage>
        <taxon>Eukaryota</taxon>
        <taxon>Fungi</taxon>
        <taxon>Dikarya</taxon>
        <taxon>Basidiomycota</taxon>
        <taxon>Agaricomycotina</taxon>
        <taxon>Agaricomycetes</taxon>
        <taxon>Agaricomycetidae</taxon>
        <taxon>Agaricales</taxon>
        <taxon>Marasmiineae</taxon>
        <taxon>Physalacriaceae</taxon>
        <taxon>Cylindrobasidium</taxon>
    </lineage>
</organism>
<proteinExistence type="predicted"/>
<protein>
    <recommendedName>
        <fullName evidence="3">F-box domain-containing protein</fullName>
    </recommendedName>
</protein>
<keyword evidence="2" id="KW-1185">Reference proteome</keyword>
<accession>A0A0D7BTH6</accession>
<dbReference type="OrthoDB" id="2896477at2759"/>
<evidence type="ECO:0000313" key="2">
    <source>
        <dbReference type="Proteomes" id="UP000054007"/>
    </source>
</evidence>
<name>A0A0D7BTH6_9AGAR</name>
<dbReference type="EMBL" id="KN880433">
    <property type="protein sequence ID" value="KIY73828.1"/>
    <property type="molecule type" value="Genomic_DNA"/>
</dbReference>
<dbReference type="AlphaFoldDB" id="A0A0D7BTH6"/>
<reference evidence="1 2" key="1">
    <citation type="journal article" date="2015" name="Fungal Genet. Biol.">
        <title>Evolution of novel wood decay mechanisms in Agaricales revealed by the genome sequences of Fistulina hepatica and Cylindrobasidium torrendii.</title>
        <authorList>
            <person name="Floudas D."/>
            <person name="Held B.W."/>
            <person name="Riley R."/>
            <person name="Nagy L.G."/>
            <person name="Koehler G."/>
            <person name="Ransdell A.S."/>
            <person name="Younus H."/>
            <person name="Chow J."/>
            <person name="Chiniquy J."/>
            <person name="Lipzen A."/>
            <person name="Tritt A."/>
            <person name="Sun H."/>
            <person name="Haridas S."/>
            <person name="LaButti K."/>
            <person name="Ohm R.A."/>
            <person name="Kues U."/>
            <person name="Blanchette R.A."/>
            <person name="Grigoriev I.V."/>
            <person name="Minto R.E."/>
            <person name="Hibbett D.S."/>
        </authorList>
    </citation>
    <scope>NUCLEOTIDE SEQUENCE [LARGE SCALE GENOMIC DNA]</scope>
    <source>
        <strain evidence="1 2">FP15055 ss-10</strain>
    </source>
</reference>
<evidence type="ECO:0008006" key="3">
    <source>
        <dbReference type="Google" id="ProtNLM"/>
    </source>
</evidence>
<dbReference type="Proteomes" id="UP000054007">
    <property type="component" value="Unassembled WGS sequence"/>
</dbReference>
<sequence length="453" mass="51690">MSIVSKSTTRETIHLPLEILEKIAFNARDKLYTLMAASLVSKIWRAAFLRYIFDRAIFGMKHDFTHWQAVTLALPEVLNYLRDITFAPGVQFYAQSMARYHSRAEEFDEPVLTRKLADAASEYYKSLVDIALPPDIPLPIIPGAKRLTWATGFTQRMGRDMQTLTPATFRFLQSFPAVEVLSIEDEIPGEHVHDILCHFPLLKSFTWTRASVGRQLPGRRGFTSQFTAVLSHLEVLALNDPGAMVNPDPEYHYDWLVDMILSGDTPAPLREILIRVEQPFPFSVTAFARLLSAAAPTLQTLDIMLKPSIDKTFWKQVHSLTANAAFLALNKIKLAFPIDDWQDHDHERQWLTSVLVSISTAPNVTHIDIVYAIDRSSADLFTVLDFWEPVDPWEEFCNTLNARYPNLRTLRVGMAQQTTPGRNAKHVERNVLRALRPLKADVTVEWLEDEENY</sequence>
<evidence type="ECO:0000313" key="1">
    <source>
        <dbReference type="EMBL" id="KIY73828.1"/>
    </source>
</evidence>